<dbReference type="OrthoDB" id="4564146at2"/>
<evidence type="ECO:0000313" key="3">
    <source>
        <dbReference type="Proteomes" id="UP000255082"/>
    </source>
</evidence>
<dbReference type="EMBL" id="UGRU01000001">
    <property type="protein sequence ID" value="SUA44874.1"/>
    <property type="molecule type" value="Genomic_DNA"/>
</dbReference>
<reference evidence="2 3" key="1">
    <citation type="submission" date="2018-06" db="EMBL/GenBank/DDBJ databases">
        <authorList>
            <consortium name="Pathogen Informatics"/>
            <person name="Doyle S."/>
        </authorList>
    </citation>
    <scope>NUCLEOTIDE SEQUENCE [LARGE SCALE GENOMIC DNA]</scope>
    <source>
        <strain evidence="2 3">NCTC13184</strain>
    </source>
</reference>
<dbReference type="Proteomes" id="UP000255082">
    <property type="component" value="Unassembled WGS sequence"/>
</dbReference>
<evidence type="ECO:0000256" key="1">
    <source>
        <dbReference type="SAM" id="SignalP"/>
    </source>
</evidence>
<feature type="chain" id="PRO_5016581904" evidence="1">
    <location>
        <begin position="25"/>
        <end position="77"/>
    </location>
</feature>
<gene>
    <name evidence="2" type="ORF">NCTC13184_03396</name>
</gene>
<dbReference type="AlphaFoldDB" id="A0A378WWS7"/>
<name>A0A378WWS7_9NOCA</name>
<evidence type="ECO:0000313" key="2">
    <source>
        <dbReference type="EMBL" id="SUA44874.1"/>
    </source>
</evidence>
<proteinExistence type="predicted"/>
<dbReference type="RefSeq" id="WP_128145232.1">
    <property type="nucleotide sequence ID" value="NZ_JAJFOE010000001.1"/>
</dbReference>
<accession>A0A378WWS7</accession>
<keyword evidence="1" id="KW-0732">Signal</keyword>
<protein>
    <submittedName>
        <fullName evidence="2">Uncharacterized protein</fullName>
    </submittedName>
</protein>
<organism evidence="2 3">
    <name type="scientific">Nocardia africana</name>
    <dbReference type="NCBI Taxonomy" id="134964"/>
    <lineage>
        <taxon>Bacteria</taxon>
        <taxon>Bacillati</taxon>
        <taxon>Actinomycetota</taxon>
        <taxon>Actinomycetes</taxon>
        <taxon>Mycobacteriales</taxon>
        <taxon>Nocardiaceae</taxon>
        <taxon>Nocardia</taxon>
    </lineage>
</organism>
<feature type="signal peptide" evidence="1">
    <location>
        <begin position="1"/>
        <end position="24"/>
    </location>
</feature>
<sequence length="77" mass="7681">MITRKTMLAVTAGILITTPITATAAATQPEVAAPSVAGAQDIAISTGSGAADVLINGLIAAIFGPNDPSTCKFPYCF</sequence>